<keyword evidence="1" id="KW-0808">Transferase</keyword>
<evidence type="ECO:0000313" key="7">
    <source>
        <dbReference type="Proteomes" id="UP000198504"/>
    </source>
</evidence>
<dbReference type="OrthoDB" id="3683444at2"/>
<dbReference type="STRING" id="1036181.SAMN05421756_105211"/>
<dbReference type="InterPro" id="IPR036388">
    <property type="entry name" value="WH-like_DNA-bd_sf"/>
</dbReference>
<keyword evidence="4" id="KW-0804">Transcription</keyword>
<evidence type="ECO:0000256" key="4">
    <source>
        <dbReference type="ARBA" id="ARBA00023163"/>
    </source>
</evidence>
<dbReference type="Proteomes" id="UP000198504">
    <property type="component" value="Unassembled WGS sequence"/>
</dbReference>
<dbReference type="PIRSF" id="PIRSF036625">
    <property type="entry name" value="GAF_ANTAR"/>
    <property type="match status" value="1"/>
</dbReference>
<organism evidence="6 7">
    <name type="scientific">Microlunatus flavus</name>
    <dbReference type="NCBI Taxonomy" id="1036181"/>
    <lineage>
        <taxon>Bacteria</taxon>
        <taxon>Bacillati</taxon>
        <taxon>Actinomycetota</taxon>
        <taxon>Actinomycetes</taxon>
        <taxon>Propionibacteriales</taxon>
        <taxon>Propionibacteriaceae</taxon>
        <taxon>Microlunatus</taxon>
    </lineage>
</organism>
<dbReference type="AlphaFoldDB" id="A0A1H9IEA3"/>
<dbReference type="SMART" id="SM00065">
    <property type="entry name" value="GAF"/>
    <property type="match status" value="1"/>
</dbReference>
<gene>
    <name evidence="6" type="ORF">SAMN05421756_105211</name>
</gene>
<sequence>MADDAREARVLGAVVTLVDNLLQDFDVVELLTDLTEQCANLLDVSSAGLLLADARGGLHLMAATSDRTEEIELLQLQADEGPCLDCYATAQPVSIADLSVVGGRWPRFVPAAREAGFASVHAVPMTAAGSALGALGLFGTRPGALNESDLLVARSLAHVASVAIVQGHPPTPETVLPRLRAALASHVVVEQAKGFLRERLDVTVTEAFALLRRYAREHDTHASEVARRLMSEPAARPLIVEAIVRLTAAV</sequence>
<dbReference type="SUPFAM" id="SSF52172">
    <property type="entry name" value="CheY-like"/>
    <property type="match status" value="1"/>
</dbReference>
<feature type="domain" description="ANTAR" evidence="5">
    <location>
        <begin position="169"/>
        <end position="230"/>
    </location>
</feature>
<evidence type="ECO:0000313" key="6">
    <source>
        <dbReference type="EMBL" id="SEQ72877.1"/>
    </source>
</evidence>
<evidence type="ECO:0000259" key="5">
    <source>
        <dbReference type="PROSITE" id="PS50921"/>
    </source>
</evidence>
<dbReference type="SUPFAM" id="SSF55781">
    <property type="entry name" value="GAF domain-like"/>
    <property type="match status" value="1"/>
</dbReference>
<evidence type="ECO:0000256" key="1">
    <source>
        <dbReference type="ARBA" id="ARBA00022679"/>
    </source>
</evidence>
<dbReference type="GO" id="GO:0003723">
    <property type="term" value="F:RNA binding"/>
    <property type="evidence" value="ECO:0007669"/>
    <property type="project" value="InterPro"/>
</dbReference>
<dbReference type="GO" id="GO:0016301">
    <property type="term" value="F:kinase activity"/>
    <property type="evidence" value="ECO:0007669"/>
    <property type="project" value="UniProtKB-KW"/>
</dbReference>
<name>A0A1H9IEA3_9ACTN</name>
<dbReference type="InterPro" id="IPR005561">
    <property type="entry name" value="ANTAR"/>
</dbReference>
<accession>A0A1H9IEA3</accession>
<dbReference type="RefSeq" id="WP_091181357.1">
    <property type="nucleotide sequence ID" value="NZ_FOFA01000005.1"/>
</dbReference>
<evidence type="ECO:0000256" key="3">
    <source>
        <dbReference type="ARBA" id="ARBA00023015"/>
    </source>
</evidence>
<keyword evidence="2" id="KW-0418">Kinase</keyword>
<reference evidence="7" key="1">
    <citation type="submission" date="2016-10" db="EMBL/GenBank/DDBJ databases">
        <authorList>
            <person name="Varghese N."/>
            <person name="Submissions S."/>
        </authorList>
    </citation>
    <scope>NUCLEOTIDE SEQUENCE [LARGE SCALE GENOMIC DNA]</scope>
    <source>
        <strain evidence="7">CGMCC 4.6856</strain>
    </source>
</reference>
<dbReference type="SMART" id="SM01012">
    <property type="entry name" value="ANTAR"/>
    <property type="match status" value="1"/>
</dbReference>
<dbReference type="EMBL" id="FOFA01000005">
    <property type="protein sequence ID" value="SEQ72877.1"/>
    <property type="molecule type" value="Genomic_DNA"/>
</dbReference>
<dbReference type="Gene3D" id="3.30.450.40">
    <property type="match status" value="1"/>
</dbReference>
<protein>
    <submittedName>
        <fullName evidence="6">ANTAR domain-containing protein</fullName>
    </submittedName>
</protein>
<dbReference type="InterPro" id="IPR029016">
    <property type="entry name" value="GAF-like_dom_sf"/>
</dbReference>
<dbReference type="Pfam" id="PF13185">
    <property type="entry name" value="GAF_2"/>
    <property type="match status" value="1"/>
</dbReference>
<dbReference type="PROSITE" id="PS50921">
    <property type="entry name" value="ANTAR"/>
    <property type="match status" value="1"/>
</dbReference>
<keyword evidence="3" id="KW-0805">Transcription regulation</keyword>
<dbReference type="Gene3D" id="1.10.10.10">
    <property type="entry name" value="Winged helix-like DNA-binding domain superfamily/Winged helix DNA-binding domain"/>
    <property type="match status" value="1"/>
</dbReference>
<evidence type="ECO:0000256" key="2">
    <source>
        <dbReference type="ARBA" id="ARBA00022777"/>
    </source>
</evidence>
<keyword evidence="7" id="KW-1185">Reference proteome</keyword>
<dbReference type="InterPro" id="IPR012074">
    <property type="entry name" value="GAF_ANTAR"/>
</dbReference>
<dbReference type="Pfam" id="PF03861">
    <property type="entry name" value="ANTAR"/>
    <property type="match status" value="1"/>
</dbReference>
<dbReference type="InterPro" id="IPR003018">
    <property type="entry name" value="GAF"/>
</dbReference>
<proteinExistence type="predicted"/>
<dbReference type="InterPro" id="IPR011006">
    <property type="entry name" value="CheY-like_superfamily"/>
</dbReference>